<comment type="similarity">
    <text evidence="1">Belongs to the membrane fusion protein (MFP) (TC 8.A.1) family.</text>
</comment>
<protein>
    <submittedName>
        <fullName evidence="12">Cytochrome C peroxidase</fullName>
    </submittedName>
</protein>
<evidence type="ECO:0000256" key="7">
    <source>
        <dbReference type="SAM" id="MobiDB-lite"/>
    </source>
</evidence>
<dbReference type="InterPro" id="IPR058648">
    <property type="entry name" value="HH_CzcB-like"/>
</dbReference>
<feature type="domain" description="CzcB-like C-terminal circularly permuted SH3-like" evidence="11">
    <location>
        <begin position="337"/>
        <end position="397"/>
    </location>
</feature>
<dbReference type="GO" id="GO:0022857">
    <property type="term" value="F:transmembrane transporter activity"/>
    <property type="evidence" value="ECO:0007669"/>
    <property type="project" value="InterPro"/>
</dbReference>
<dbReference type="GO" id="GO:0030288">
    <property type="term" value="C:outer membrane-bounded periplasmic space"/>
    <property type="evidence" value="ECO:0007669"/>
    <property type="project" value="TreeGrafter"/>
</dbReference>
<evidence type="ECO:0000259" key="11">
    <source>
        <dbReference type="Pfam" id="PF25975"/>
    </source>
</evidence>
<dbReference type="RefSeq" id="WP_045881242.1">
    <property type="nucleotide sequence ID" value="NZ_CP011110.1"/>
</dbReference>
<accession>A0A0D5XUX7</accession>
<feature type="coiled-coil region" evidence="6">
    <location>
        <begin position="139"/>
        <end position="211"/>
    </location>
</feature>
<evidence type="ECO:0000256" key="2">
    <source>
        <dbReference type="ARBA" id="ARBA00022448"/>
    </source>
</evidence>
<feature type="domain" description="CzcB-like alpha-helical hairpin" evidence="8">
    <location>
        <begin position="148"/>
        <end position="207"/>
    </location>
</feature>
<dbReference type="Gene3D" id="2.40.50.100">
    <property type="match status" value="1"/>
</dbReference>
<dbReference type="FunFam" id="2.40.420.20:FF:000006">
    <property type="entry name" value="RND family efflux transporter MFP subunit"/>
    <property type="match status" value="1"/>
</dbReference>
<sequence length="409" mass="43553">MDKKRNMALALAVAVALGVAGLVWQRPFQEAPQAAQAEPAAKADTHKDGETHQEGEGEPQGEAHAEEEGKVELSAEQIQAAGIQLAAAAPRDLSSLLTLPGEIRFDEDRTSHIVPRAAGVVESVAANLGQTVKKGDLLAVIASQQISDQRSELAAAERRVELARTTFQRERQLWVDQISAEQDYLLARQTLQEAEIALNNARQKMTALSGSTVLAGGNRYEMRAPFDGVVVEKHLSVGEVVGETSAAFTLSDLSRVWVTFGVFPKDLNKVRVGKPVRVQSTELGTQVQGTVAYVGSLLGEQTRTATVRVTVPNPDDLWRPGLFVSVQVATDTYQAGVTVPQEAIQTVEDKPSVFVRVADGFQATPVVLGGSEGGFVEIKEGLQAGVQVAAAGSFILKSELGKGAAEHGH</sequence>
<comment type="function">
    <text evidence="5">CzcA and CzcB together would act in zinc efflux nearly as effectively as the complete czc efflux system (CzcABC). The CzcB protein is thought to funnel zinc cations to the CzcA transport protein.</text>
</comment>
<feature type="compositionally biased region" description="Low complexity" evidence="7">
    <location>
        <begin position="30"/>
        <end position="40"/>
    </location>
</feature>
<evidence type="ECO:0000259" key="10">
    <source>
        <dbReference type="Pfam" id="PF25973"/>
    </source>
</evidence>
<dbReference type="SUPFAM" id="SSF111369">
    <property type="entry name" value="HlyD-like secretion proteins"/>
    <property type="match status" value="1"/>
</dbReference>
<dbReference type="PANTHER" id="PTHR30097:SF4">
    <property type="entry name" value="SLR6042 PROTEIN"/>
    <property type="match status" value="1"/>
</dbReference>
<evidence type="ECO:0000313" key="12">
    <source>
        <dbReference type="EMBL" id="AKA22499.1"/>
    </source>
</evidence>
<gene>
    <name evidence="12" type="ORF">PCL1606_10440</name>
</gene>
<dbReference type="Pfam" id="PF25954">
    <property type="entry name" value="Beta-barrel_RND_2"/>
    <property type="match status" value="1"/>
</dbReference>
<keyword evidence="6" id="KW-0175">Coiled coil</keyword>
<evidence type="ECO:0000259" key="9">
    <source>
        <dbReference type="Pfam" id="PF25954"/>
    </source>
</evidence>
<dbReference type="InterPro" id="IPR051909">
    <property type="entry name" value="MFP_Cation_Efflux"/>
</dbReference>
<evidence type="ECO:0000256" key="5">
    <source>
        <dbReference type="ARBA" id="ARBA00058766"/>
    </source>
</evidence>
<dbReference type="GO" id="GO:0046686">
    <property type="term" value="P:response to cadmium ion"/>
    <property type="evidence" value="ECO:0007669"/>
    <property type="project" value="UniProtKB-KW"/>
</dbReference>
<evidence type="ECO:0000313" key="13">
    <source>
        <dbReference type="Proteomes" id="UP000032748"/>
    </source>
</evidence>
<dbReference type="InterPro" id="IPR058647">
    <property type="entry name" value="BSH_CzcB-like"/>
</dbReference>
<evidence type="ECO:0000256" key="1">
    <source>
        <dbReference type="ARBA" id="ARBA00009477"/>
    </source>
</evidence>
<dbReference type="Gene3D" id="2.40.30.170">
    <property type="match status" value="1"/>
</dbReference>
<dbReference type="GO" id="GO:0015679">
    <property type="term" value="P:plasma membrane copper ion transport"/>
    <property type="evidence" value="ECO:0007669"/>
    <property type="project" value="TreeGrafter"/>
</dbReference>
<evidence type="ECO:0000256" key="6">
    <source>
        <dbReference type="SAM" id="Coils"/>
    </source>
</evidence>
<feature type="compositionally biased region" description="Basic and acidic residues" evidence="7">
    <location>
        <begin position="41"/>
        <end position="72"/>
    </location>
</feature>
<organism evidence="12 13">
    <name type="scientific">Pseudomonas chlororaphis</name>
    <dbReference type="NCBI Taxonomy" id="587753"/>
    <lineage>
        <taxon>Bacteria</taxon>
        <taxon>Pseudomonadati</taxon>
        <taxon>Pseudomonadota</taxon>
        <taxon>Gammaproteobacteria</taxon>
        <taxon>Pseudomonadales</taxon>
        <taxon>Pseudomonadaceae</taxon>
        <taxon>Pseudomonas</taxon>
    </lineage>
</organism>
<dbReference type="OrthoDB" id="9768185at2"/>
<dbReference type="PANTHER" id="PTHR30097">
    <property type="entry name" value="CATION EFFLUX SYSTEM PROTEIN CUSB"/>
    <property type="match status" value="1"/>
</dbReference>
<evidence type="ECO:0000256" key="3">
    <source>
        <dbReference type="ARBA" id="ARBA00022833"/>
    </source>
</evidence>
<name>A0A0D5XUX7_9PSED</name>
<dbReference type="Pfam" id="PF25893">
    <property type="entry name" value="HH_CzcB"/>
    <property type="match status" value="1"/>
</dbReference>
<dbReference type="GO" id="GO:0016020">
    <property type="term" value="C:membrane"/>
    <property type="evidence" value="ECO:0007669"/>
    <property type="project" value="InterPro"/>
</dbReference>
<dbReference type="GO" id="GO:0046914">
    <property type="term" value="F:transition metal ion binding"/>
    <property type="evidence" value="ECO:0007669"/>
    <property type="project" value="TreeGrafter"/>
</dbReference>
<dbReference type="GO" id="GO:0060003">
    <property type="term" value="P:copper ion export"/>
    <property type="evidence" value="ECO:0007669"/>
    <property type="project" value="TreeGrafter"/>
</dbReference>
<dbReference type="Gene3D" id="2.40.420.20">
    <property type="match status" value="1"/>
</dbReference>
<evidence type="ECO:0000259" key="8">
    <source>
        <dbReference type="Pfam" id="PF25893"/>
    </source>
</evidence>
<dbReference type="Pfam" id="PF25973">
    <property type="entry name" value="BSH_CzcB"/>
    <property type="match status" value="1"/>
</dbReference>
<dbReference type="InterPro" id="IPR058649">
    <property type="entry name" value="CzcB_C"/>
</dbReference>
<feature type="domain" description="CzcB-like barrel-sandwich hybrid" evidence="10">
    <location>
        <begin position="109"/>
        <end position="252"/>
    </location>
</feature>
<proteinExistence type="inferred from homology"/>
<evidence type="ECO:0000256" key="4">
    <source>
        <dbReference type="ARBA" id="ARBA00043263"/>
    </source>
</evidence>
<keyword evidence="4" id="KW-0105">Cadmium resistance</keyword>
<dbReference type="NCBIfam" id="TIGR01730">
    <property type="entry name" value="RND_mfp"/>
    <property type="match status" value="1"/>
</dbReference>
<keyword evidence="2" id="KW-0813">Transport</keyword>
<keyword evidence="12" id="KW-0560">Oxidoreductase</keyword>
<dbReference type="Proteomes" id="UP000032748">
    <property type="component" value="Chromosome"/>
</dbReference>
<feature type="region of interest" description="Disordered" evidence="7">
    <location>
        <begin position="30"/>
        <end position="72"/>
    </location>
</feature>
<keyword evidence="12" id="KW-0575">Peroxidase</keyword>
<dbReference type="InterPro" id="IPR006143">
    <property type="entry name" value="RND_pump_MFP"/>
</dbReference>
<dbReference type="EMBL" id="CP011110">
    <property type="protein sequence ID" value="AKA22499.1"/>
    <property type="molecule type" value="Genomic_DNA"/>
</dbReference>
<dbReference type="AlphaFoldDB" id="A0A0D5XUX7"/>
<dbReference type="GO" id="GO:0004601">
    <property type="term" value="F:peroxidase activity"/>
    <property type="evidence" value="ECO:0007669"/>
    <property type="project" value="UniProtKB-KW"/>
</dbReference>
<dbReference type="FunFam" id="2.40.30.170:FF:000010">
    <property type="entry name" value="Efflux RND transporter periplasmic adaptor subunit"/>
    <property type="match status" value="1"/>
</dbReference>
<dbReference type="InterPro" id="IPR058792">
    <property type="entry name" value="Beta-barrel_RND_2"/>
</dbReference>
<reference evidence="12 13" key="1">
    <citation type="journal article" date="2015" name="Mol. Plant Microbe Interact.">
        <title>Comparative Genomic Analysis of Pseudomonas chlororaphis PCL1606 Reveals New Insight into Antifungal Compounds Involved in Biocontrol.</title>
        <authorList>
            <person name="Calderon C.E."/>
            <person name="Ramos C."/>
            <person name="de Vicente A."/>
            <person name="Cazorla F.M."/>
        </authorList>
    </citation>
    <scope>NUCLEOTIDE SEQUENCE [LARGE SCALE GENOMIC DNA]</scope>
    <source>
        <strain evidence="12 13">PCL1606</strain>
    </source>
</reference>
<dbReference type="KEGG" id="pcz:PCL1606_10440"/>
<dbReference type="PATRIC" id="fig|587753.10.peg.1037"/>
<dbReference type="Pfam" id="PF25975">
    <property type="entry name" value="CzcB_C"/>
    <property type="match status" value="1"/>
</dbReference>
<feature type="domain" description="CusB-like beta-barrel" evidence="9">
    <location>
        <begin position="255"/>
        <end position="330"/>
    </location>
</feature>
<keyword evidence="3" id="KW-0862">Zinc</keyword>